<feature type="compositionally biased region" description="Acidic residues" evidence="1">
    <location>
        <begin position="29"/>
        <end position="43"/>
    </location>
</feature>
<proteinExistence type="predicted"/>
<name>A0A9J5Z6Z5_SOLCO</name>
<organism evidence="2 3">
    <name type="scientific">Solanum commersonii</name>
    <name type="common">Commerson's wild potato</name>
    <name type="synonym">Commerson's nightshade</name>
    <dbReference type="NCBI Taxonomy" id="4109"/>
    <lineage>
        <taxon>Eukaryota</taxon>
        <taxon>Viridiplantae</taxon>
        <taxon>Streptophyta</taxon>
        <taxon>Embryophyta</taxon>
        <taxon>Tracheophyta</taxon>
        <taxon>Spermatophyta</taxon>
        <taxon>Magnoliopsida</taxon>
        <taxon>eudicotyledons</taxon>
        <taxon>Gunneridae</taxon>
        <taxon>Pentapetalae</taxon>
        <taxon>asterids</taxon>
        <taxon>lamiids</taxon>
        <taxon>Solanales</taxon>
        <taxon>Solanaceae</taxon>
        <taxon>Solanoideae</taxon>
        <taxon>Solaneae</taxon>
        <taxon>Solanum</taxon>
    </lineage>
</organism>
<comment type="caution">
    <text evidence="2">The sequence shown here is derived from an EMBL/GenBank/DDBJ whole genome shotgun (WGS) entry which is preliminary data.</text>
</comment>
<dbReference type="Proteomes" id="UP000824120">
    <property type="component" value="Chromosome 5"/>
</dbReference>
<dbReference type="EMBL" id="JACXVP010000005">
    <property type="protein sequence ID" value="KAG5607671.1"/>
    <property type="molecule type" value="Genomic_DNA"/>
</dbReference>
<accession>A0A9J5Z6Z5</accession>
<feature type="compositionally biased region" description="Basic and acidic residues" evidence="1">
    <location>
        <begin position="44"/>
        <end position="54"/>
    </location>
</feature>
<keyword evidence="3" id="KW-1185">Reference proteome</keyword>
<evidence type="ECO:0000313" key="3">
    <source>
        <dbReference type="Proteomes" id="UP000824120"/>
    </source>
</evidence>
<reference evidence="2 3" key="1">
    <citation type="submission" date="2020-09" db="EMBL/GenBank/DDBJ databases">
        <title>De no assembly of potato wild relative species, Solanum commersonii.</title>
        <authorList>
            <person name="Cho K."/>
        </authorList>
    </citation>
    <scope>NUCLEOTIDE SEQUENCE [LARGE SCALE GENOMIC DNA]</scope>
    <source>
        <strain evidence="2">LZ3.2</strain>
        <tissue evidence="2">Leaf</tissue>
    </source>
</reference>
<evidence type="ECO:0000313" key="2">
    <source>
        <dbReference type="EMBL" id="KAG5607671.1"/>
    </source>
</evidence>
<feature type="region of interest" description="Disordered" evidence="1">
    <location>
        <begin position="27"/>
        <end position="76"/>
    </location>
</feature>
<protein>
    <submittedName>
        <fullName evidence="2">Uncharacterized protein</fullName>
    </submittedName>
</protein>
<dbReference type="AlphaFoldDB" id="A0A9J5Z6Z5"/>
<sequence length="76" mass="8474">MANNIFPNDLNNCIAVEFNVIGLMKCSEDGESSDEDEDEECNNEDQHNEVHPEDGDINLLHTTNDAHNGGASHMRF</sequence>
<evidence type="ECO:0000256" key="1">
    <source>
        <dbReference type="SAM" id="MobiDB-lite"/>
    </source>
</evidence>
<gene>
    <name evidence="2" type="ORF">H5410_029163</name>
</gene>